<dbReference type="InterPro" id="IPR032508">
    <property type="entry name" value="FecR_C"/>
</dbReference>
<evidence type="ECO:0008006" key="6">
    <source>
        <dbReference type="Google" id="ProtNLM"/>
    </source>
</evidence>
<reference evidence="4 5" key="1">
    <citation type="submission" date="2016-03" db="EMBL/GenBank/DDBJ databases">
        <title>Niastella vici sp. nov., isolated from farmland soil.</title>
        <authorList>
            <person name="Chen L."/>
            <person name="Wang D."/>
            <person name="Yang S."/>
            <person name="Wang G."/>
        </authorList>
    </citation>
    <scope>NUCLEOTIDE SEQUENCE [LARGE SCALE GENOMIC DNA]</scope>
    <source>
        <strain evidence="4 5">DJ57</strain>
    </source>
</reference>
<feature type="domain" description="Protein FecR C-terminal" evidence="3">
    <location>
        <begin position="336"/>
        <end position="403"/>
    </location>
</feature>
<dbReference type="STRING" id="1703345.A3860_16410"/>
<dbReference type="Proteomes" id="UP000192796">
    <property type="component" value="Unassembled WGS sequence"/>
</dbReference>
<name>A0A1V9G3V5_9BACT</name>
<evidence type="ECO:0000313" key="4">
    <source>
        <dbReference type="EMBL" id="OQP65252.1"/>
    </source>
</evidence>
<dbReference type="RefSeq" id="WP_081146025.1">
    <property type="nucleotide sequence ID" value="NZ_LVYD01000024.1"/>
</dbReference>
<keyword evidence="1" id="KW-0812">Transmembrane</keyword>
<dbReference type="OrthoDB" id="649666at2"/>
<dbReference type="Gene3D" id="3.55.50.30">
    <property type="match status" value="1"/>
</dbReference>
<keyword evidence="1" id="KW-1133">Transmembrane helix</keyword>
<dbReference type="PANTHER" id="PTHR30273">
    <property type="entry name" value="PERIPLASMIC SIGNAL SENSOR AND SIGMA FACTOR ACTIVATOR FECR-RELATED"/>
    <property type="match status" value="1"/>
</dbReference>
<dbReference type="InterPro" id="IPR012373">
    <property type="entry name" value="Ferrdict_sens_TM"/>
</dbReference>
<dbReference type="AlphaFoldDB" id="A0A1V9G3V5"/>
<feature type="domain" description="FecR protein" evidence="2">
    <location>
        <begin position="189"/>
        <end position="289"/>
    </location>
</feature>
<accession>A0A1V9G3V5</accession>
<dbReference type="EMBL" id="LVYD01000024">
    <property type="protein sequence ID" value="OQP65252.1"/>
    <property type="molecule type" value="Genomic_DNA"/>
</dbReference>
<sequence length="405" mass="44677">MSQPSFTELFQKYINQTCTPAEVDQLFEMIENGEEGAAGKELLKEHFQNNLEPTGYTDEALRERLQNRFQQIQQQIAEQQPAAKKVSLAWRWMAAAAVIIILAGGGIWYWLTTTTPPPVVAKTEPADIMPGSDRAILTLADGKTISLDSSKHGTLGQQGQTTVNQQGRQLVYDAAEASNAAPGELLYNTLTTPRGGQYQLTLPEGSKVWLNAASSIRFPATFNDSARIVYITGEVYFEVKPQFGKNGKKVPFNVMIPGEAEVKVLGTHFNINAYEDEPHVTTTLLEGKVSINRPGTASPAFLLPGQQALLTPQNKQVQVISNADVKGVMAWKNGLFRFDGIELKSMMRQLARWYDVEISFEPGAPVTELFNGAMQRSLQLSQVLKGMQAMGIHVKKEGKHLIVMP</sequence>
<comment type="caution">
    <text evidence="4">The sequence shown here is derived from an EMBL/GenBank/DDBJ whole genome shotgun (WGS) entry which is preliminary data.</text>
</comment>
<gene>
    <name evidence="4" type="ORF">A3860_16410</name>
</gene>
<dbReference type="GO" id="GO:0016989">
    <property type="term" value="F:sigma factor antagonist activity"/>
    <property type="evidence" value="ECO:0007669"/>
    <property type="project" value="TreeGrafter"/>
</dbReference>
<dbReference type="Pfam" id="PF16344">
    <property type="entry name" value="FecR_C"/>
    <property type="match status" value="1"/>
</dbReference>
<keyword evidence="5" id="KW-1185">Reference proteome</keyword>
<evidence type="ECO:0000259" key="2">
    <source>
        <dbReference type="Pfam" id="PF04773"/>
    </source>
</evidence>
<dbReference type="Pfam" id="PF04773">
    <property type="entry name" value="FecR"/>
    <property type="match status" value="1"/>
</dbReference>
<dbReference type="PANTHER" id="PTHR30273:SF2">
    <property type="entry name" value="PROTEIN FECR"/>
    <property type="match status" value="1"/>
</dbReference>
<evidence type="ECO:0000313" key="5">
    <source>
        <dbReference type="Proteomes" id="UP000192796"/>
    </source>
</evidence>
<proteinExistence type="predicted"/>
<dbReference type="InterPro" id="IPR006860">
    <property type="entry name" value="FecR"/>
</dbReference>
<protein>
    <recommendedName>
        <fullName evidence="6">Iron dicitrate transport regulator FecR</fullName>
    </recommendedName>
</protein>
<evidence type="ECO:0000259" key="3">
    <source>
        <dbReference type="Pfam" id="PF16344"/>
    </source>
</evidence>
<dbReference type="Gene3D" id="2.60.120.1440">
    <property type="match status" value="1"/>
</dbReference>
<keyword evidence="1" id="KW-0472">Membrane</keyword>
<organism evidence="4 5">
    <name type="scientific">Niastella vici</name>
    <dbReference type="NCBI Taxonomy" id="1703345"/>
    <lineage>
        <taxon>Bacteria</taxon>
        <taxon>Pseudomonadati</taxon>
        <taxon>Bacteroidota</taxon>
        <taxon>Chitinophagia</taxon>
        <taxon>Chitinophagales</taxon>
        <taxon>Chitinophagaceae</taxon>
        <taxon>Niastella</taxon>
    </lineage>
</organism>
<feature type="transmembrane region" description="Helical" evidence="1">
    <location>
        <begin position="92"/>
        <end position="111"/>
    </location>
</feature>
<evidence type="ECO:0000256" key="1">
    <source>
        <dbReference type="SAM" id="Phobius"/>
    </source>
</evidence>